<reference evidence="1" key="1">
    <citation type="journal article" date="2014" name="Front. Microbiol.">
        <title>High frequency of phylogenetically diverse reductive dehalogenase-homologous genes in deep subseafloor sedimentary metagenomes.</title>
        <authorList>
            <person name="Kawai M."/>
            <person name="Futagami T."/>
            <person name="Toyoda A."/>
            <person name="Takaki Y."/>
            <person name="Nishi S."/>
            <person name="Hori S."/>
            <person name="Arai W."/>
            <person name="Tsubouchi T."/>
            <person name="Morono Y."/>
            <person name="Uchiyama I."/>
            <person name="Ito T."/>
            <person name="Fujiyama A."/>
            <person name="Inagaki F."/>
            <person name="Takami H."/>
        </authorList>
    </citation>
    <scope>NUCLEOTIDE SEQUENCE</scope>
    <source>
        <strain evidence="1">Expedition CK06-06</strain>
    </source>
</reference>
<accession>X1K5T1</accession>
<dbReference type="AlphaFoldDB" id="X1K5T1"/>
<organism evidence="1">
    <name type="scientific">marine sediment metagenome</name>
    <dbReference type="NCBI Taxonomy" id="412755"/>
    <lineage>
        <taxon>unclassified sequences</taxon>
        <taxon>metagenomes</taxon>
        <taxon>ecological metagenomes</taxon>
    </lineage>
</organism>
<name>X1K5T1_9ZZZZ</name>
<proteinExistence type="predicted"/>
<sequence>MLEVKIKIIGKTTEDLMTAIDQVKAKIEQGYANDHKANNDGNGAWHFNLFDVGDHYGKPKTKPA</sequence>
<protein>
    <submittedName>
        <fullName evidence="1">Uncharacterized protein</fullName>
    </submittedName>
</protein>
<comment type="caution">
    <text evidence="1">The sequence shown here is derived from an EMBL/GenBank/DDBJ whole genome shotgun (WGS) entry which is preliminary data.</text>
</comment>
<evidence type="ECO:0000313" key="1">
    <source>
        <dbReference type="EMBL" id="GAI02392.1"/>
    </source>
</evidence>
<gene>
    <name evidence="1" type="ORF">S06H3_20802</name>
</gene>
<dbReference type="EMBL" id="BARV01010827">
    <property type="protein sequence ID" value="GAI02392.1"/>
    <property type="molecule type" value="Genomic_DNA"/>
</dbReference>